<dbReference type="Gene3D" id="1.10.510.10">
    <property type="entry name" value="Transferase(Phosphotransferase) domain 1"/>
    <property type="match status" value="1"/>
</dbReference>
<dbReference type="Gene3D" id="3.30.200.20">
    <property type="entry name" value="Phosphorylase Kinase, domain 1"/>
    <property type="match status" value="1"/>
</dbReference>
<dbReference type="AlphaFoldDB" id="W9G558"/>
<dbReference type="InterPro" id="IPR000719">
    <property type="entry name" value="Prot_kinase_dom"/>
</dbReference>
<evidence type="ECO:0000256" key="3">
    <source>
        <dbReference type="ARBA" id="ARBA00022679"/>
    </source>
</evidence>
<gene>
    <name evidence="11" type="ORF">N865_11265</name>
</gene>
<dbReference type="PROSITE" id="PS00108">
    <property type="entry name" value="PROTEIN_KINASE_ST"/>
    <property type="match status" value="1"/>
</dbReference>
<feature type="domain" description="Protein kinase" evidence="10">
    <location>
        <begin position="15"/>
        <end position="278"/>
    </location>
</feature>
<dbReference type="FunFam" id="1.10.510.10:FF:000021">
    <property type="entry name" value="Serine/threonine protein kinase"/>
    <property type="match status" value="1"/>
</dbReference>
<dbReference type="SMART" id="SM00220">
    <property type="entry name" value="S_TKc"/>
    <property type="match status" value="1"/>
</dbReference>
<evidence type="ECO:0000256" key="4">
    <source>
        <dbReference type="ARBA" id="ARBA00022741"/>
    </source>
</evidence>
<protein>
    <recommendedName>
        <fullName evidence="1">non-specific serine/threonine protein kinase</fullName>
        <ecNumber evidence="1">2.7.11.1</ecNumber>
    </recommendedName>
</protein>
<evidence type="ECO:0000313" key="12">
    <source>
        <dbReference type="Proteomes" id="UP000019489"/>
    </source>
</evidence>
<dbReference type="GO" id="GO:0045717">
    <property type="term" value="P:negative regulation of fatty acid biosynthetic process"/>
    <property type="evidence" value="ECO:0007669"/>
    <property type="project" value="UniProtKB-ARBA"/>
</dbReference>
<comment type="catalytic activity">
    <reaction evidence="8">
        <text>L-seryl-[protein] + ATP = O-phospho-L-seryl-[protein] + ADP + H(+)</text>
        <dbReference type="Rhea" id="RHEA:17989"/>
        <dbReference type="Rhea" id="RHEA-COMP:9863"/>
        <dbReference type="Rhea" id="RHEA-COMP:11604"/>
        <dbReference type="ChEBI" id="CHEBI:15378"/>
        <dbReference type="ChEBI" id="CHEBI:29999"/>
        <dbReference type="ChEBI" id="CHEBI:30616"/>
        <dbReference type="ChEBI" id="CHEBI:83421"/>
        <dbReference type="ChEBI" id="CHEBI:456216"/>
        <dbReference type="EC" id="2.7.11.1"/>
    </reaction>
</comment>
<keyword evidence="5 11" id="KW-0418">Kinase</keyword>
<evidence type="ECO:0000256" key="8">
    <source>
        <dbReference type="ARBA" id="ARBA00048679"/>
    </source>
</evidence>
<dbReference type="GO" id="GO:0005524">
    <property type="term" value="F:ATP binding"/>
    <property type="evidence" value="ECO:0007669"/>
    <property type="project" value="UniProtKB-KW"/>
</dbReference>
<feature type="region of interest" description="Disordered" evidence="9">
    <location>
        <begin position="314"/>
        <end position="341"/>
    </location>
</feature>
<keyword evidence="6" id="KW-0067">ATP-binding</keyword>
<dbReference type="RefSeq" id="WP_051510538.1">
    <property type="nucleotide sequence ID" value="NZ_AWSA01000027.1"/>
</dbReference>
<comment type="catalytic activity">
    <reaction evidence="7">
        <text>L-threonyl-[protein] + ATP = O-phospho-L-threonyl-[protein] + ADP + H(+)</text>
        <dbReference type="Rhea" id="RHEA:46608"/>
        <dbReference type="Rhea" id="RHEA-COMP:11060"/>
        <dbReference type="Rhea" id="RHEA-COMP:11605"/>
        <dbReference type="ChEBI" id="CHEBI:15378"/>
        <dbReference type="ChEBI" id="CHEBI:30013"/>
        <dbReference type="ChEBI" id="CHEBI:30616"/>
        <dbReference type="ChEBI" id="CHEBI:61977"/>
        <dbReference type="ChEBI" id="CHEBI:456216"/>
        <dbReference type="EC" id="2.7.11.1"/>
    </reaction>
</comment>
<dbReference type="FunFam" id="3.30.200.20:FF:000035">
    <property type="entry name" value="Serine/threonine protein kinase Stk1"/>
    <property type="match status" value="1"/>
</dbReference>
<name>W9G558_9MICO</name>
<comment type="caution">
    <text evidence="11">The sequence shown here is derived from an EMBL/GenBank/DDBJ whole genome shotgun (WGS) entry which is preliminary data.</text>
</comment>
<feature type="non-terminal residue" evidence="11">
    <location>
        <position position="341"/>
    </location>
</feature>
<dbReference type="EMBL" id="AWSA01000027">
    <property type="protein sequence ID" value="EWT01150.1"/>
    <property type="molecule type" value="Genomic_DNA"/>
</dbReference>
<dbReference type="OrthoDB" id="9762169at2"/>
<dbReference type="CDD" id="cd14014">
    <property type="entry name" value="STKc_PknB_like"/>
    <property type="match status" value="1"/>
</dbReference>
<dbReference type="InterPro" id="IPR011009">
    <property type="entry name" value="Kinase-like_dom_sf"/>
</dbReference>
<keyword evidence="12" id="KW-1185">Reference proteome</keyword>
<organism evidence="11 12">
    <name type="scientific">Intrasporangium oryzae NRRL B-24470</name>
    <dbReference type="NCBI Taxonomy" id="1386089"/>
    <lineage>
        <taxon>Bacteria</taxon>
        <taxon>Bacillati</taxon>
        <taxon>Actinomycetota</taxon>
        <taxon>Actinomycetes</taxon>
        <taxon>Micrococcales</taxon>
        <taxon>Intrasporangiaceae</taxon>
        <taxon>Intrasporangium</taxon>
    </lineage>
</organism>
<dbReference type="EC" id="2.7.11.1" evidence="1"/>
<accession>W9G558</accession>
<dbReference type="PANTHER" id="PTHR43289:SF6">
    <property type="entry name" value="SERINE_THREONINE-PROTEIN KINASE NEKL-3"/>
    <property type="match status" value="1"/>
</dbReference>
<evidence type="ECO:0000256" key="9">
    <source>
        <dbReference type="SAM" id="MobiDB-lite"/>
    </source>
</evidence>
<evidence type="ECO:0000259" key="10">
    <source>
        <dbReference type="PROSITE" id="PS50011"/>
    </source>
</evidence>
<dbReference type="Pfam" id="PF00069">
    <property type="entry name" value="Pkinase"/>
    <property type="match status" value="1"/>
</dbReference>
<keyword evidence="2 11" id="KW-0723">Serine/threonine-protein kinase</keyword>
<evidence type="ECO:0000256" key="2">
    <source>
        <dbReference type="ARBA" id="ARBA00022527"/>
    </source>
</evidence>
<reference evidence="11 12" key="1">
    <citation type="submission" date="2013-08" db="EMBL/GenBank/DDBJ databases">
        <title>Intrasporangium oryzae NRRL B-24470.</title>
        <authorList>
            <person name="Liu H."/>
            <person name="Wang G."/>
        </authorList>
    </citation>
    <scope>NUCLEOTIDE SEQUENCE [LARGE SCALE GENOMIC DNA]</scope>
    <source>
        <strain evidence="11 12">NRRL B-24470</strain>
    </source>
</reference>
<evidence type="ECO:0000256" key="6">
    <source>
        <dbReference type="ARBA" id="ARBA00022840"/>
    </source>
</evidence>
<keyword evidence="3" id="KW-0808">Transferase</keyword>
<proteinExistence type="predicted"/>
<keyword evidence="4" id="KW-0547">Nucleotide-binding</keyword>
<dbReference type="SUPFAM" id="SSF56112">
    <property type="entry name" value="Protein kinase-like (PK-like)"/>
    <property type="match status" value="1"/>
</dbReference>
<dbReference type="PROSITE" id="PS50011">
    <property type="entry name" value="PROTEIN_KINASE_DOM"/>
    <property type="match status" value="1"/>
</dbReference>
<dbReference type="Proteomes" id="UP000019489">
    <property type="component" value="Unassembled WGS sequence"/>
</dbReference>
<evidence type="ECO:0000256" key="5">
    <source>
        <dbReference type="ARBA" id="ARBA00022777"/>
    </source>
</evidence>
<dbReference type="STRING" id="1386089.N865_11265"/>
<evidence type="ECO:0000256" key="7">
    <source>
        <dbReference type="ARBA" id="ARBA00047899"/>
    </source>
</evidence>
<dbReference type="GO" id="GO:0004674">
    <property type="term" value="F:protein serine/threonine kinase activity"/>
    <property type="evidence" value="ECO:0007669"/>
    <property type="project" value="UniProtKB-KW"/>
</dbReference>
<evidence type="ECO:0000313" key="11">
    <source>
        <dbReference type="EMBL" id="EWT01150.1"/>
    </source>
</evidence>
<evidence type="ECO:0000256" key="1">
    <source>
        <dbReference type="ARBA" id="ARBA00012513"/>
    </source>
</evidence>
<dbReference type="eggNOG" id="COG0515">
    <property type="taxonomic scope" value="Bacteria"/>
</dbReference>
<dbReference type="PANTHER" id="PTHR43289">
    <property type="entry name" value="MITOGEN-ACTIVATED PROTEIN KINASE KINASE KINASE 20-RELATED"/>
    <property type="match status" value="1"/>
</dbReference>
<dbReference type="InterPro" id="IPR008271">
    <property type="entry name" value="Ser/Thr_kinase_AS"/>
</dbReference>
<sequence length="341" mass="34904">MPVDSSPAARLAQRYTLQQRLAVGGMGEVHLALDERLGRQVAVKVLAPGFAGSPDFVERFRREALTAAGLSHPNIAQVYDYGVDGSTHFIVMEYVTGSDLARLIRARGRLSPAEAAHVAGQVCDALAVAHRAGVVHRDIKPGNVIVRPDGTVKVTDFGIAQALGQASLTDTGTVMGTAAYVAPEQARGQAASPASDLYSLGILLFQMLTGSVPFEGDAPVAIAMRHLTEPVPAPGSRVAGVPPSLDEVVIRATAKAVGDRYPDADAMGAALRRSDPAPAPATQALPVADPTSVLRAGAGTAMMPGPGAATAFGAAGANGGQTADPRTAFVPAPRDAGPAPY</sequence>